<proteinExistence type="predicted"/>
<gene>
    <name evidence="1" type="ORF">AC731_006030</name>
</gene>
<dbReference type="AlphaFoldDB" id="A0A127K3J1"/>
<organism evidence="1 2">
    <name type="scientific">Thauera humireducens</name>
    <dbReference type="NCBI Taxonomy" id="1134435"/>
    <lineage>
        <taxon>Bacteria</taxon>
        <taxon>Pseudomonadati</taxon>
        <taxon>Pseudomonadota</taxon>
        <taxon>Betaproteobacteria</taxon>
        <taxon>Rhodocyclales</taxon>
        <taxon>Zoogloeaceae</taxon>
        <taxon>Thauera</taxon>
    </lineage>
</organism>
<accession>A0A127K3J1</accession>
<dbReference type="EMBL" id="CP014646">
    <property type="protein sequence ID" value="AMO36533.1"/>
    <property type="molecule type" value="Genomic_DNA"/>
</dbReference>
<name>A0A127K3J1_9RHOO</name>
<reference evidence="2" key="1">
    <citation type="submission" date="2016-03" db="EMBL/GenBank/DDBJ databases">
        <authorList>
            <person name="Ma C."/>
            <person name="Zhou S."/>
            <person name="Yang G."/>
        </authorList>
    </citation>
    <scope>NUCLEOTIDE SEQUENCE [LARGE SCALE GENOMIC DNA]</scope>
    <source>
        <strain evidence="2">SgZ-1</strain>
    </source>
</reference>
<evidence type="ECO:0000313" key="1">
    <source>
        <dbReference type="EMBL" id="AMO36533.1"/>
    </source>
</evidence>
<dbReference type="STRING" id="1134435.AC731_006030"/>
<keyword evidence="2" id="KW-1185">Reference proteome</keyword>
<protein>
    <submittedName>
        <fullName evidence="1">Uncharacterized protein</fullName>
    </submittedName>
</protein>
<dbReference type="RefSeq" id="WP_048704054.1">
    <property type="nucleotide sequence ID" value="NZ_CP014646.1"/>
</dbReference>
<evidence type="ECO:0000313" key="2">
    <source>
        <dbReference type="Proteomes" id="UP000036902"/>
    </source>
</evidence>
<sequence>MKEPRSAAEFTLQDRYEFLISQTEQLVSAFAGLATTIEHGCPDVALDMCRMFESYGCGVLDAHPRHREGGEA</sequence>
<dbReference type="Proteomes" id="UP000036902">
    <property type="component" value="Chromosome"/>
</dbReference>
<dbReference type="KEGG" id="thu:AC731_006030"/>